<evidence type="ECO:0000313" key="2">
    <source>
        <dbReference type="EMBL" id="TXK62071.1"/>
    </source>
</evidence>
<keyword evidence="3" id="KW-1185">Reference proteome</keyword>
<sequence>MTRSSHIVRRLLVAGLATSVVVTSGCGWFRASTGYEGSRETRPLEVPPDLTTPAVDPSMQMPTVADVQARRAPAGAQQAQAGAAVSSFEVADSAGEAWRRVGLALDRIDGVTITNRAQLLGSYEVQYRGESFLVRVQQGQGDTSTVTAVNAAGQAVGTGAATELLGLLRQRLG</sequence>
<dbReference type="Proteomes" id="UP000321248">
    <property type="component" value="Unassembled WGS sequence"/>
</dbReference>
<evidence type="ECO:0008006" key="4">
    <source>
        <dbReference type="Google" id="ProtNLM"/>
    </source>
</evidence>
<organism evidence="2 3">
    <name type="scientific">Alkalisalibacterium limincola</name>
    <dbReference type="NCBI Taxonomy" id="2699169"/>
    <lineage>
        <taxon>Bacteria</taxon>
        <taxon>Pseudomonadati</taxon>
        <taxon>Pseudomonadota</taxon>
        <taxon>Gammaproteobacteria</taxon>
        <taxon>Lysobacterales</taxon>
        <taxon>Lysobacteraceae</taxon>
        <taxon>Alkalisalibacterium</taxon>
    </lineage>
</organism>
<dbReference type="InterPro" id="IPR042268">
    <property type="entry name" value="BamC_C"/>
</dbReference>
<gene>
    <name evidence="2" type="ORF">FU658_09500</name>
</gene>
<reference evidence="2 3" key="1">
    <citation type="submission" date="2019-08" db="EMBL/GenBank/DDBJ databases">
        <authorList>
            <person name="Karlyshev A.V."/>
        </authorList>
    </citation>
    <scope>NUCLEOTIDE SEQUENCE [LARGE SCALE GENOMIC DNA]</scope>
    <source>
        <strain evidence="2 3">Alg18-2.2</strain>
    </source>
</reference>
<accession>A0A5C8KQM5</accession>
<comment type="caution">
    <text evidence="2">The sequence shown here is derived from an EMBL/GenBank/DDBJ whole genome shotgun (WGS) entry which is preliminary data.</text>
</comment>
<dbReference type="EMBL" id="VRTS01000006">
    <property type="protein sequence ID" value="TXK62071.1"/>
    <property type="molecule type" value="Genomic_DNA"/>
</dbReference>
<feature type="region of interest" description="Disordered" evidence="1">
    <location>
        <begin position="37"/>
        <end position="58"/>
    </location>
</feature>
<evidence type="ECO:0000313" key="3">
    <source>
        <dbReference type="Proteomes" id="UP000321248"/>
    </source>
</evidence>
<evidence type="ECO:0000256" key="1">
    <source>
        <dbReference type="SAM" id="MobiDB-lite"/>
    </source>
</evidence>
<dbReference type="Gene3D" id="3.30.310.170">
    <property type="entry name" value="Outer membrane protein assembly factor BamC"/>
    <property type="match status" value="1"/>
</dbReference>
<dbReference type="OrthoDB" id="5966071at2"/>
<proteinExistence type="predicted"/>
<dbReference type="PROSITE" id="PS51257">
    <property type="entry name" value="PROKAR_LIPOPROTEIN"/>
    <property type="match status" value="1"/>
</dbReference>
<protein>
    <recommendedName>
        <fullName evidence="4">Outer membrane protein assembly factor BamC</fullName>
    </recommendedName>
</protein>
<dbReference type="RefSeq" id="WP_147891864.1">
    <property type="nucleotide sequence ID" value="NZ_VRTS01000006.1"/>
</dbReference>
<dbReference type="AlphaFoldDB" id="A0A5C8KQM5"/>
<name>A0A5C8KQM5_9GAMM</name>